<evidence type="ECO:0000313" key="4">
    <source>
        <dbReference type="Proteomes" id="UP001190700"/>
    </source>
</evidence>
<feature type="compositionally biased region" description="Acidic residues" evidence="2">
    <location>
        <begin position="461"/>
        <end position="476"/>
    </location>
</feature>
<comment type="caution">
    <text evidence="3">The sequence shown here is derived from an EMBL/GenBank/DDBJ whole genome shotgun (WGS) entry which is preliminary data.</text>
</comment>
<organism evidence="3 4">
    <name type="scientific">Cymbomonas tetramitiformis</name>
    <dbReference type="NCBI Taxonomy" id="36881"/>
    <lineage>
        <taxon>Eukaryota</taxon>
        <taxon>Viridiplantae</taxon>
        <taxon>Chlorophyta</taxon>
        <taxon>Pyramimonadophyceae</taxon>
        <taxon>Pyramimonadales</taxon>
        <taxon>Pyramimonadaceae</taxon>
        <taxon>Cymbomonas</taxon>
    </lineage>
</organism>
<gene>
    <name evidence="3" type="ORF">CYMTET_22380</name>
</gene>
<accession>A0AAE0G0I2</accession>
<feature type="coiled-coil region" evidence="1">
    <location>
        <begin position="691"/>
        <end position="718"/>
    </location>
</feature>
<protein>
    <submittedName>
        <fullName evidence="3">Uncharacterized protein</fullName>
    </submittedName>
</protein>
<dbReference type="Proteomes" id="UP001190700">
    <property type="component" value="Unassembled WGS sequence"/>
</dbReference>
<keyword evidence="1" id="KW-0175">Coiled coil</keyword>
<dbReference type="EMBL" id="LGRX02011194">
    <property type="protein sequence ID" value="KAK3269157.1"/>
    <property type="molecule type" value="Genomic_DNA"/>
</dbReference>
<feature type="region of interest" description="Disordered" evidence="2">
    <location>
        <begin position="461"/>
        <end position="480"/>
    </location>
</feature>
<keyword evidence="4" id="KW-1185">Reference proteome</keyword>
<feature type="region of interest" description="Disordered" evidence="2">
    <location>
        <begin position="735"/>
        <end position="762"/>
    </location>
</feature>
<dbReference type="AlphaFoldDB" id="A0AAE0G0I2"/>
<feature type="region of interest" description="Disordered" evidence="2">
    <location>
        <begin position="363"/>
        <end position="389"/>
    </location>
</feature>
<proteinExistence type="predicted"/>
<evidence type="ECO:0000256" key="1">
    <source>
        <dbReference type="SAM" id="Coils"/>
    </source>
</evidence>
<evidence type="ECO:0000256" key="2">
    <source>
        <dbReference type="SAM" id="MobiDB-lite"/>
    </source>
</evidence>
<sequence length="762" mass="82766">MSKEREYVIDDRPVGTLVINAHFTGLTEALQSPQKLDPLTAEEEMALKAATLKSLRRRDAEEIAAAAKEVAEVAAAKEVAKVAAAKEVAEAAAAKEVAEVAAEKEVAEAAAAAAKEEAETATGCRKLEAASTRSGDTEVADQDVGDPLIISTMVDPLIATSIIKTWESGSAERGGEEVAGLAFGGDAIAESVATNRVANEEENVADDTDQLEVGEVTPVFPVRMVLRSMQVLGEQDEAEFVATNRDQEGMAIEDISLSEMELEASIPLRLIERSIKKRSGRSSLPTRALRVLSIIGLFLVTMTSVQIIRRINAPNGYAMPKTWDDAFDAVPPLQKVLDDLLSSFPSVLSLPKTWSDVGRVVHNQRDDTRMPQVISKVDDASPPSTTGEECSAAALTELAHTSSAQIEAMSGAQEERTETTELQQRLEDEVEGMVEGEVIEEAETETEEEAAAQEEEVVYEFEDEALSESTEIETEQEPLAQKDMADQLEDEALSEATETETEPQAVAQDELAQESENVALSEAVETETGPEALVGEDGVYELEDKALSDPAEIETNPEALAQESARSHDARRIKGHLEIFLLLVAGACVAYAACLAIARRIEAEIQSQVQKVVMAHSKTQARAQHEAERGCAEEFKPIDDEVMVSMARNISNMSLSQMSRIHSNMSLSHLSETETEYAPSACSYVTEAYIEQRVEERMAALERQMNLIQSTVRTLQSQMSYLETARKIDVHTALSAQEPRSLQPRAASQFSATRSSPSPVEE</sequence>
<feature type="region of interest" description="Disordered" evidence="2">
    <location>
        <begin position="117"/>
        <end position="140"/>
    </location>
</feature>
<evidence type="ECO:0000313" key="3">
    <source>
        <dbReference type="EMBL" id="KAK3269157.1"/>
    </source>
</evidence>
<reference evidence="3 4" key="1">
    <citation type="journal article" date="2015" name="Genome Biol. Evol.">
        <title>Comparative Genomics of a Bacterivorous Green Alga Reveals Evolutionary Causalities and Consequences of Phago-Mixotrophic Mode of Nutrition.</title>
        <authorList>
            <person name="Burns J.A."/>
            <person name="Paasch A."/>
            <person name="Narechania A."/>
            <person name="Kim E."/>
        </authorList>
    </citation>
    <scope>NUCLEOTIDE SEQUENCE [LARGE SCALE GENOMIC DNA]</scope>
    <source>
        <strain evidence="3 4">PLY_AMNH</strain>
    </source>
</reference>
<name>A0AAE0G0I2_9CHLO</name>